<dbReference type="InterPro" id="IPR036366">
    <property type="entry name" value="PGBDSf"/>
</dbReference>
<name>A0A249P7H4_9HYPH</name>
<evidence type="ECO:0000256" key="2">
    <source>
        <dbReference type="SAM" id="MobiDB-lite"/>
    </source>
</evidence>
<dbReference type="Gene3D" id="1.25.40.10">
    <property type="entry name" value="Tetratricopeptide repeat domain"/>
    <property type="match status" value="1"/>
</dbReference>
<dbReference type="InterPro" id="IPR050767">
    <property type="entry name" value="Sel1_AlgK"/>
</dbReference>
<feature type="compositionally biased region" description="Basic and acidic residues" evidence="2">
    <location>
        <begin position="94"/>
        <end position="122"/>
    </location>
</feature>
<feature type="region of interest" description="Disordered" evidence="2">
    <location>
        <begin position="863"/>
        <end position="916"/>
    </location>
</feature>
<dbReference type="Pfam" id="PF01471">
    <property type="entry name" value="PG_binding_1"/>
    <property type="match status" value="1"/>
</dbReference>
<proteinExistence type="predicted"/>
<dbReference type="SUPFAM" id="SSF47090">
    <property type="entry name" value="PGBD-like"/>
    <property type="match status" value="1"/>
</dbReference>
<sequence length="1237" mass="133329">MRAFPSHGASDDGRRQRRETMNGSRSNSQRMGNPSYGDRSSLDALNRTIEGLEARIEGLMSSVSREPRQPERPHAPANNPVSEILQRQRVLSAGRERSPLREHLAAREAERSAPARHPEARFQPHSPVPAPARTSAANEIAEALVGLRQDLKREISDGLVREMHTLHSEIRGIRSEVAQDRGFAADVRSDMQRLAESINQLGRLAPSAQADALRAEFDDLRATLDGLAREDSMRRMENRWSGVEDRLNAFDQNRDDELVALAYRLDEIKTQITSLNKGPAIDALEDKLVAVAQAVEQLGRQMQPDDRRLASQFAELDARLDEISRAIAVNGRSSGTDTTFVNRLESRLGDLSRQIDSLSRPYDTGLGSRIEALTARVEDLAGERAAARLEERLDHLSAVLERGQRSADPELTGYLAEISRKIEALDQGSLNDALVERLDYLARRIDELDAQAEAPISDTRFDRLEDRLADIAQRLEETQAAPFDDREALRNLEAQISNLSTLVSQSHGEPGRAAPAEFESRMNALEDYLATSDEYIIEAARQAAEAVMEAYSKNVSSQAATGSDMAAISALAEDLRALEELSRSSDDRTARTFEALHDTLVHIAEKLERLEEGRPQQGHAAPAMPKAAQPEFEGPLTAADPDHGHGEVQRNVRALEAEDKDFVAEPVAAEATASVDISIVERAEQRVEAQPAKAGLLAGLTRRFSSRRNAAPPAQARRLVEPTPSIDPSEMLAPEEANLLLEPGSGAPDVKKILERVRAGQMARGGQQAPGGDKADFIAAARRAAQLAVEEADTLNRAKDNKAPSALRGALVRHRRPILMAVGAVLLAIMSYPLVSTVLKGNETPGAQPTVMIERQVEVEGAQQKTVNTAEAVPAAASEKTAEKPALEAGETPAESVQAASATGQDDAASPAAGSAGAAPLLQPRVEAMGPVSSFEPSPQAVVTAPEHAKVTDVVLPDGFGPPALVTAAKGGDPLAFYEIGARFTEGRGVKEDLTEAAKWYQRAADAGVVPADYRLANLYEKGAGVERDTAKAKALYLKAAEAGNASAIHNLAVMLASGRDGAPDFVEAGKWFEKAANFGVRDSQFNLAVLYARGNGVAQSLEESYKWFAIAAGGGDKDAAEKRDEIARAMKPEELSSAKAKAEAWKAQPVDAKANTVEVPDAWVGPSTKTASIDMTKAVRNIQAILNNNGFDAGPADGQMGKKTIAAIKAFQKSIDQEPTGEITDALVRELLKRNS</sequence>
<reference evidence="4 5" key="1">
    <citation type="submission" date="2017-08" db="EMBL/GenBank/DDBJ databases">
        <title>Multipartite genome sequences of Sinorhizobium species nodulating soybeans.</title>
        <authorList>
            <person name="Tian C.F."/>
        </authorList>
    </citation>
    <scope>NUCLEOTIDE SEQUENCE [LARGE SCALE GENOMIC DNA]</scope>
    <source>
        <strain evidence="4 5">CCBAU 05684</strain>
    </source>
</reference>
<dbReference type="STRING" id="716928.GCA_000261485_01857"/>
<feature type="region of interest" description="Disordered" evidence="2">
    <location>
        <begin position="612"/>
        <end position="645"/>
    </location>
</feature>
<dbReference type="SMART" id="SM00671">
    <property type="entry name" value="SEL1"/>
    <property type="match status" value="4"/>
</dbReference>
<dbReference type="eggNOG" id="COG0790">
    <property type="taxonomic scope" value="Bacteria"/>
</dbReference>
<feature type="coiled-coil region" evidence="1">
    <location>
        <begin position="370"/>
        <end position="406"/>
    </location>
</feature>
<feature type="region of interest" description="Disordered" evidence="2">
    <location>
        <begin position="63"/>
        <end position="134"/>
    </location>
</feature>
<dbReference type="InterPro" id="IPR011990">
    <property type="entry name" value="TPR-like_helical_dom_sf"/>
</dbReference>
<dbReference type="EMBL" id="CP023067">
    <property type="protein sequence ID" value="ASY61614.1"/>
    <property type="molecule type" value="Genomic_DNA"/>
</dbReference>
<dbReference type="PANTHER" id="PTHR11102:SF160">
    <property type="entry name" value="ERAD-ASSOCIATED E3 UBIQUITIN-PROTEIN LIGASE COMPONENT HRD3"/>
    <property type="match status" value="1"/>
</dbReference>
<evidence type="ECO:0000256" key="1">
    <source>
        <dbReference type="SAM" id="Coils"/>
    </source>
</evidence>
<protein>
    <submittedName>
        <fullName evidence="4">TPR repeat, SEL1 subfamily</fullName>
    </submittedName>
</protein>
<evidence type="ECO:0000313" key="5">
    <source>
        <dbReference type="Proteomes" id="UP000217211"/>
    </source>
</evidence>
<feature type="compositionally biased region" description="Basic and acidic residues" evidence="2">
    <location>
        <begin position="9"/>
        <end position="20"/>
    </location>
</feature>
<feature type="region of interest" description="Disordered" evidence="2">
    <location>
        <begin position="1"/>
        <end position="44"/>
    </location>
</feature>
<feature type="domain" description="Peptidoglycan binding-like" evidence="3">
    <location>
        <begin position="1179"/>
        <end position="1229"/>
    </location>
</feature>
<feature type="compositionally biased region" description="Basic and acidic residues" evidence="2">
    <location>
        <begin position="65"/>
        <end position="74"/>
    </location>
</feature>
<dbReference type="PANTHER" id="PTHR11102">
    <property type="entry name" value="SEL-1-LIKE PROTEIN"/>
    <property type="match status" value="1"/>
</dbReference>
<dbReference type="AlphaFoldDB" id="A0A249P7H4"/>
<dbReference type="InterPro" id="IPR002477">
    <property type="entry name" value="Peptidoglycan-bd-like"/>
</dbReference>
<gene>
    <name evidence="4" type="ORF">SJ05684_c01440</name>
</gene>
<organism evidence="4 5">
    <name type="scientific">Sinorhizobium sojae CCBAU 05684</name>
    <dbReference type="NCBI Taxonomy" id="716928"/>
    <lineage>
        <taxon>Bacteria</taxon>
        <taxon>Pseudomonadati</taxon>
        <taxon>Pseudomonadota</taxon>
        <taxon>Alphaproteobacteria</taxon>
        <taxon>Hyphomicrobiales</taxon>
        <taxon>Rhizobiaceae</taxon>
        <taxon>Sinorhizobium/Ensifer group</taxon>
        <taxon>Sinorhizobium</taxon>
    </lineage>
</organism>
<dbReference type="SUPFAM" id="SSF81901">
    <property type="entry name" value="HCP-like"/>
    <property type="match status" value="1"/>
</dbReference>
<feature type="coiled-coil region" evidence="1">
    <location>
        <begin position="431"/>
        <end position="481"/>
    </location>
</feature>
<dbReference type="eggNOG" id="COG1196">
    <property type="taxonomic scope" value="Bacteria"/>
</dbReference>
<dbReference type="Gene3D" id="1.10.101.10">
    <property type="entry name" value="PGBD-like superfamily/PGBD"/>
    <property type="match status" value="1"/>
</dbReference>
<keyword evidence="5" id="KW-1185">Reference proteome</keyword>
<dbReference type="Pfam" id="PF08238">
    <property type="entry name" value="Sel1"/>
    <property type="match status" value="4"/>
</dbReference>
<evidence type="ECO:0000313" key="4">
    <source>
        <dbReference type="EMBL" id="ASY61614.1"/>
    </source>
</evidence>
<dbReference type="Proteomes" id="UP000217211">
    <property type="component" value="Chromosome"/>
</dbReference>
<keyword evidence="1" id="KW-0175">Coiled coil</keyword>
<accession>A0A249P7H4</accession>
<dbReference type="InterPro" id="IPR036365">
    <property type="entry name" value="PGBD-like_sf"/>
</dbReference>
<dbReference type="eggNOG" id="COG0508">
    <property type="taxonomic scope" value="Bacteria"/>
</dbReference>
<evidence type="ECO:0000259" key="3">
    <source>
        <dbReference type="Pfam" id="PF01471"/>
    </source>
</evidence>
<dbReference type="KEGG" id="esj:SJ05684_c01440"/>
<feature type="compositionally biased region" description="Polar residues" evidence="2">
    <location>
        <begin position="21"/>
        <end position="32"/>
    </location>
</feature>
<dbReference type="InterPro" id="IPR006597">
    <property type="entry name" value="Sel1-like"/>
</dbReference>
<dbReference type="eggNOG" id="COG3409">
    <property type="taxonomic scope" value="Bacteria"/>
</dbReference>
<dbReference type="Gene3D" id="1.10.287.1490">
    <property type="match status" value="1"/>
</dbReference>
<dbReference type="Gene3D" id="1.20.1270.70">
    <property type="entry name" value="Designed single chain three-helix bundle"/>
    <property type="match status" value="1"/>
</dbReference>